<evidence type="ECO:0000256" key="10">
    <source>
        <dbReference type="ARBA" id="ARBA00048679"/>
    </source>
</evidence>
<dbReference type="OMA" id="GTHEDSR"/>
<dbReference type="InterPro" id="IPR008271">
    <property type="entry name" value="Ser/Thr_kinase_AS"/>
</dbReference>
<evidence type="ECO:0000256" key="8">
    <source>
        <dbReference type="ARBA" id="ARBA00022840"/>
    </source>
</evidence>
<dbReference type="InterPro" id="IPR017441">
    <property type="entry name" value="Protein_kinase_ATP_BS"/>
</dbReference>
<dbReference type="Pfam" id="PF07714">
    <property type="entry name" value="PK_Tyr_Ser-Thr"/>
    <property type="match status" value="1"/>
</dbReference>
<dbReference type="FunFam" id="1.10.510.10:FF:000095">
    <property type="entry name" value="protein STRUBBELIG-RECEPTOR FAMILY 8"/>
    <property type="match status" value="1"/>
</dbReference>
<dbReference type="PROSITE" id="PS50011">
    <property type="entry name" value="PROTEIN_KINASE_DOM"/>
    <property type="match status" value="1"/>
</dbReference>
<dbReference type="SMART" id="SM00220">
    <property type="entry name" value="S_TKc"/>
    <property type="match status" value="1"/>
</dbReference>
<keyword evidence="3" id="KW-0472">Membrane</keyword>
<reference evidence="15" key="1">
    <citation type="journal article" date="2016" name="Nat. Biotechnol.">
        <title>Sequencing wild and cultivated cassava and related species reveals extensive interspecific hybridization and genetic diversity.</title>
        <authorList>
            <person name="Bredeson J.V."/>
            <person name="Lyons J.B."/>
            <person name="Prochnik S.E."/>
            <person name="Wu G.A."/>
            <person name="Ha C.M."/>
            <person name="Edsinger-Gonzales E."/>
            <person name="Grimwood J."/>
            <person name="Schmutz J."/>
            <person name="Rabbi I.Y."/>
            <person name="Egesi C."/>
            <person name="Nauluvula P."/>
            <person name="Lebot V."/>
            <person name="Ndunguru J."/>
            <person name="Mkamilo G."/>
            <person name="Bart R.S."/>
            <person name="Setter T.L."/>
            <person name="Gleadow R.M."/>
            <person name="Kulakow P."/>
            <person name="Ferguson M.E."/>
            <person name="Rounsley S."/>
            <person name="Rokhsar D.S."/>
        </authorList>
    </citation>
    <scope>NUCLEOTIDE SEQUENCE [LARGE SCALE GENOMIC DNA]</scope>
    <source>
        <strain evidence="15">cv. AM560-2</strain>
    </source>
</reference>
<evidence type="ECO:0000256" key="6">
    <source>
        <dbReference type="ARBA" id="ARBA00022741"/>
    </source>
</evidence>
<dbReference type="CDD" id="cd14066">
    <property type="entry name" value="STKc_IRAK"/>
    <property type="match status" value="1"/>
</dbReference>
<dbReference type="InterPro" id="IPR050823">
    <property type="entry name" value="Plant_Ser_Thr_Prot_Kinase"/>
</dbReference>
<evidence type="ECO:0000259" key="13">
    <source>
        <dbReference type="PROSITE" id="PS50011"/>
    </source>
</evidence>
<dbReference type="FunFam" id="3.30.200.20:FF:000228">
    <property type="entry name" value="Serine/threonine-protein kinase BIK1"/>
    <property type="match status" value="1"/>
</dbReference>
<evidence type="ECO:0000313" key="14">
    <source>
        <dbReference type="EMBL" id="OAY23771.1"/>
    </source>
</evidence>
<dbReference type="EMBL" id="CM004404">
    <property type="protein sequence ID" value="OAY23771.1"/>
    <property type="molecule type" value="Genomic_DNA"/>
</dbReference>
<dbReference type="EC" id="2.7.11.1" evidence="2"/>
<dbReference type="InterPro" id="IPR011009">
    <property type="entry name" value="Kinase-like_dom_sf"/>
</dbReference>
<comment type="catalytic activity">
    <reaction evidence="10">
        <text>L-seryl-[protein] + ATP = O-phospho-L-seryl-[protein] + ADP + H(+)</text>
        <dbReference type="Rhea" id="RHEA:17989"/>
        <dbReference type="Rhea" id="RHEA-COMP:9863"/>
        <dbReference type="Rhea" id="RHEA-COMP:11604"/>
        <dbReference type="ChEBI" id="CHEBI:15378"/>
        <dbReference type="ChEBI" id="CHEBI:29999"/>
        <dbReference type="ChEBI" id="CHEBI:30616"/>
        <dbReference type="ChEBI" id="CHEBI:83421"/>
        <dbReference type="ChEBI" id="CHEBI:456216"/>
        <dbReference type="EC" id="2.7.11.1"/>
    </reaction>
</comment>
<dbReference type="InterPro" id="IPR000719">
    <property type="entry name" value="Prot_kinase_dom"/>
</dbReference>
<comment type="catalytic activity">
    <reaction evidence="9">
        <text>L-threonyl-[protein] + ATP = O-phospho-L-threonyl-[protein] + ADP + H(+)</text>
        <dbReference type="Rhea" id="RHEA:46608"/>
        <dbReference type="Rhea" id="RHEA-COMP:11060"/>
        <dbReference type="Rhea" id="RHEA-COMP:11605"/>
        <dbReference type="ChEBI" id="CHEBI:15378"/>
        <dbReference type="ChEBI" id="CHEBI:30013"/>
        <dbReference type="ChEBI" id="CHEBI:30616"/>
        <dbReference type="ChEBI" id="CHEBI:61977"/>
        <dbReference type="ChEBI" id="CHEBI:456216"/>
        <dbReference type="EC" id="2.7.11.1"/>
    </reaction>
</comment>
<evidence type="ECO:0000256" key="5">
    <source>
        <dbReference type="ARBA" id="ARBA00022679"/>
    </source>
</evidence>
<keyword evidence="15" id="KW-1185">Reference proteome</keyword>
<dbReference type="Gene3D" id="1.10.510.10">
    <property type="entry name" value="Transferase(Phosphotransferase) domain 1"/>
    <property type="match status" value="1"/>
</dbReference>
<keyword evidence="7" id="KW-0418">Kinase</keyword>
<dbReference type="GO" id="GO:0005524">
    <property type="term" value="F:ATP binding"/>
    <property type="evidence" value="ECO:0007669"/>
    <property type="project" value="UniProtKB-UniRule"/>
</dbReference>
<dbReference type="Gene3D" id="3.30.200.20">
    <property type="entry name" value="Phosphorylase Kinase, domain 1"/>
    <property type="match status" value="1"/>
</dbReference>
<dbReference type="Proteomes" id="UP000091857">
    <property type="component" value="Chromosome 18"/>
</dbReference>
<name>A0A2C9U2D9_MANES</name>
<evidence type="ECO:0000256" key="11">
    <source>
        <dbReference type="PROSITE-ProRule" id="PRU10141"/>
    </source>
</evidence>
<keyword evidence="3" id="KW-1003">Cell membrane</keyword>
<protein>
    <recommendedName>
        <fullName evidence="2">non-specific serine/threonine protein kinase</fullName>
        <ecNumber evidence="2">2.7.11.1</ecNumber>
    </recommendedName>
</protein>
<evidence type="ECO:0000256" key="4">
    <source>
        <dbReference type="ARBA" id="ARBA00022527"/>
    </source>
</evidence>
<gene>
    <name evidence="14" type="ORF">MANES_18G105900v8</name>
</gene>
<feature type="domain" description="Protein kinase" evidence="13">
    <location>
        <begin position="103"/>
        <end position="385"/>
    </location>
</feature>
<feature type="binding site" evidence="11">
    <location>
        <position position="140"/>
    </location>
    <ligand>
        <name>ATP</name>
        <dbReference type="ChEBI" id="CHEBI:30616"/>
    </ligand>
</feature>
<dbReference type="PROSITE" id="PS00107">
    <property type="entry name" value="PROTEIN_KINASE_ATP"/>
    <property type="match status" value="1"/>
</dbReference>
<evidence type="ECO:0000256" key="9">
    <source>
        <dbReference type="ARBA" id="ARBA00047899"/>
    </source>
</evidence>
<organism evidence="14 15">
    <name type="scientific">Manihot esculenta</name>
    <name type="common">Cassava</name>
    <name type="synonym">Jatropha manihot</name>
    <dbReference type="NCBI Taxonomy" id="3983"/>
    <lineage>
        <taxon>Eukaryota</taxon>
        <taxon>Viridiplantae</taxon>
        <taxon>Streptophyta</taxon>
        <taxon>Embryophyta</taxon>
        <taxon>Tracheophyta</taxon>
        <taxon>Spermatophyta</taxon>
        <taxon>Magnoliopsida</taxon>
        <taxon>eudicotyledons</taxon>
        <taxon>Gunneridae</taxon>
        <taxon>Pentapetalae</taxon>
        <taxon>rosids</taxon>
        <taxon>fabids</taxon>
        <taxon>Malpighiales</taxon>
        <taxon>Euphorbiaceae</taxon>
        <taxon>Crotonoideae</taxon>
        <taxon>Manihoteae</taxon>
        <taxon>Manihot</taxon>
    </lineage>
</organism>
<keyword evidence="4 12" id="KW-0723">Serine/threonine-protein kinase</keyword>
<keyword evidence="6 11" id="KW-0547">Nucleotide-binding</keyword>
<evidence type="ECO:0000256" key="12">
    <source>
        <dbReference type="RuleBase" id="RU000304"/>
    </source>
</evidence>
<dbReference type="AlphaFoldDB" id="A0A2C9U2D9"/>
<comment type="similarity">
    <text evidence="12">Belongs to the protein kinase superfamily.</text>
</comment>
<dbReference type="OrthoDB" id="4062651at2759"/>
<evidence type="ECO:0000313" key="15">
    <source>
        <dbReference type="Proteomes" id="UP000091857"/>
    </source>
</evidence>
<evidence type="ECO:0000256" key="2">
    <source>
        <dbReference type="ARBA" id="ARBA00012513"/>
    </source>
</evidence>
<dbReference type="PROSITE" id="PS00108">
    <property type="entry name" value="PROTEIN_KINASE_ST"/>
    <property type="match status" value="1"/>
</dbReference>
<keyword evidence="5" id="KW-0808">Transferase</keyword>
<comment type="subcellular location">
    <subcellularLocation>
        <location evidence="1">Cell membrane</location>
    </subcellularLocation>
</comment>
<proteinExistence type="inferred from homology"/>
<accession>A0A2C9U2D9</accession>
<dbReference type="GO" id="GO:0004674">
    <property type="term" value="F:protein serine/threonine kinase activity"/>
    <property type="evidence" value="ECO:0007669"/>
    <property type="project" value="UniProtKB-KW"/>
</dbReference>
<dbReference type="PANTHER" id="PTHR45621">
    <property type="entry name" value="OS01G0588500 PROTEIN-RELATED"/>
    <property type="match status" value="1"/>
</dbReference>
<evidence type="ECO:0000256" key="3">
    <source>
        <dbReference type="ARBA" id="ARBA00022475"/>
    </source>
</evidence>
<evidence type="ECO:0000256" key="1">
    <source>
        <dbReference type="ARBA" id="ARBA00004236"/>
    </source>
</evidence>
<dbReference type="SUPFAM" id="SSF56112">
    <property type="entry name" value="Protein kinase-like (PK-like)"/>
    <property type="match status" value="1"/>
</dbReference>
<dbReference type="GO" id="GO:0005886">
    <property type="term" value="C:plasma membrane"/>
    <property type="evidence" value="ECO:0007669"/>
    <property type="project" value="UniProtKB-SubCell"/>
</dbReference>
<dbReference type="InterPro" id="IPR001245">
    <property type="entry name" value="Ser-Thr/Tyr_kinase_cat_dom"/>
</dbReference>
<evidence type="ECO:0000256" key="7">
    <source>
        <dbReference type="ARBA" id="ARBA00022777"/>
    </source>
</evidence>
<keyword evidence="8 11" id="KW-0067">ATP-binding</keyword>
<comment type="caution">
    <text evidence="14">The sequence shown here is derived from an EMBL/GenBank/DDBJ whole genome shotgun (WGS) entry which is preliminary data.</text>
</comment>
<sequence length="393" mass="43753">MGICWGSPADLPCPLPISTTVDHLNPDSSLAADFSGQTVASTNFTWVSQVRTSLTVLGTNTATENSQASDEIDFEALSNGEAIAGENLRAFTYAQLKVATRNFRRDKVLGRGGFGKVYKGGLKEHVPSEGIKKSLVAIKKLDTTGNQGFKEWLTEIRILGRLSHPNLVKLLGYCMENENFLLVYDFMQNGSLNYHLFGKGLVRPLPWDIRFKIALGTARGLAYMHTHVILHRDLKSSNILLDKFYNAKISDFGLAFLGPSAGSSHVETTLAGTYGYAAPEYIATGHLYVKSDVYGFGVVVVEMLTGLRAVDRRRPKEQQVLVDWVKPYLLSKRKLKQVMDSRLEGKYPYKEVSQIAQLAVRCLHLEPKLRPSVKEIVETLEHIEACHHKTKRA</sequence>
<dbReference type="Gramene" id="Manes.18G105900.1.v8.1">
    <property type="protein sequence ID" value="Manes.18G105900.1.v8.1.CDS"/>
    <property type="gene ID" value="Manes.18G105900.v8.1"/>
</dbReference>